<dbReference type="SUPFAM" id="SSF160104">
    <property type="entry name" value="Acetoacetate decarboxylase-like"/>
    <property type="match status" value="1"/>
</dbReference>
<proteinExistence type="predicted"/>
<dbReference type="InterPro" id="IPR023375">
    <property type="entry name" value="ADC_dom_sf"/>
</dbReference>
<accession>A0AAD5WQH2</accession>
<comment type="caution">
    <text evidence="1">The sequence shown here is derived from an EMBL/GenBank/DDBJ whole genome shotgun (WGS) entry which is preliminary data.</text>
</comment>
<dbReference type="EMBL" id="JAKWBI020000194">
    <property type="protein sequence ID" value="KAJ2899564.1"/>
    <property type="molecule type" value="Genomic_DNA"/>
</dbReference>
<dbReference type="AlphaFoldDB" id="A0AAD5WQH2"/>
<dbReference type="Gene3D" id="2.40.400.10">
    <property type="entry name" value="Acetoacetate decarboxylase-like"/>
    <property type="match status" value="1"/>
</dbReference>
<sequence length="307" mass="33922">MTTSPHPQLQELPTGSVEHFPGPWLLKGQVFMVPFRIPKKSVSDMPKSLMYSPLEKSLHSDASSSGEFLGGLGMFQIIRYSSSPVGPYDELIVAPGSYTWTEEKKGSDSTVTKKTRRNIRISRIYVSQKYTCWNGRKNWNIPKHLASFEFTDNPDGSVTVQVYPHDLHPSTDPAESKPSTVPFLTATMKSVPFVPSFPATTSLAGMIGMDISLVQPPLPEGNGSQDELPGTSDWARILPVQKSWKTHAVWVDLKQEDLPAGATTPKGMEGRAENFFPGLSRWILGARMDDATIDLEAGKHWPKPKLA</sequence>
<organism evidence="1 2">
    <name type="scientific">Zalerion maritima</name>
    <dbReference type="NCBI Taxonomy" id="339359"/>
    <lineage>
        <taxon>Eukaryota</taxon>
        <taxon>Fungi</taxon>
        <taxon>Dikarya</taxon>
        <taxon>Ascomycota</taxon>
        <taxon>Pezizomycotina</taxon>
        <taxon>Sordariomycetes</taxon>
        <taxon>Lulworthiomycetidae</taxon>
        <taxon>Lulworthiales</taxon>
        <taxon>Lulworthiaceae</taxon>
        <taxon>Zalerion</taxon>
    </lineage>
</organism>
<evidence type="ECO:0000313" key="2">
    <source>
        <dbReference type="Proteomes" id="UP001201980"/>
    </source>
</evidence>
<protein>
    <submittedName>
        <fullName evidence="1">Uncharacterized protein</fullName>
    </submittedName>
</protein>
<dbReference type="PANTHER" id="PTHR40518">
    <property type="entry name" value="ACETOACETATE DECARBOXYLASE"/>
    <property type="match status" value="1"/>
</dbReference>
<dbReference type="Proteomes" id="UP001201980">
    <property type="component" value="Unassembled WGS sequence"/>
</dbReference>
<name>A0AAD5WQH2_9PEZI</name>
<evidence type="ECO:0000313" key="1">
    <source>
        <dbReference type="EMBL" id="KAJ2899564.1"/>
    </source>
</evidence>
<reference evidence="1" key="1">
    <citation type="submission" date="2022-07" db="EMBL/GenBank/DDBJ databases">
        <title>Draft genome sequence of Zalerion maritima ATCC 34329, a (micro)plastics degrading marine fungus.</title>
        <authorList>
            <person name="Paco A."/>
            <person name="Goncalves M.F.M."/>
            <person name="Rocha-Santos T.A.P."/>
            <person name="Alves A."/>
        </authorList>
    </citation>
    <scope>NUCLEOTIDE SEQUENCE</scope>
    <source>
        <strain evidence="1">ATCC 34329</strain>
    </source>
</reference>
<gene>
    <name evidence="1" type="ORF">MKZ38_002997</name>
</gene>
<dbReference type="PANTHER" id="PTHR40518:SF1">
    <property type="entry name" value="ACETOACETATE DECARBOXYLASE"/>
    <property type="match status" value="1"/>
</dbReference>
<keyword evidence="2" id="KW-1185">Reference proteome</keyword>